<evidence type="ECO:0000313" key="2">
    <source>
        <dbReference type="Proteomes" id="UP000240418"/>
    </source>
</evidence>
<comment type="caution">
    <text evidence="1">The sequence shown here is derived from an EMBL/GenBank/DDBJ whole genome shotgun (WGS) entry which is preliminary data.</text>
</comment>
<protein>
    <submittedName>
        <fullName evidence="1">Uncharacterized protein</fullName>
    </submittedName>
</protein>
<dbReference type="EMBL" id="PYGJ01000005">
    <property type="protein sequence ID" value="PSL19611.1"/>
    <property type="molecule type" value="Genomic_DNA"/>
</dbReference>
<dbReference type="AlphaFoldDB" id="A0A2P8FD13"/>
<dbReference type="Proteomes" id="UP000240418">
    <property type="component" value="Unassembled WGS sequence"/>
</dbReference>
<accession>A0A2P8FD13</accession>
<organism evidence="1 2">
    <name type="scientific">Shimia abyssi</name>
    <dbReference type="NCBI Taxonomy" id="1662395"/>
    <lineage>
        <taxon>Bacteria</taxon>
        <taxon>Pseudomonadati</taxon>
        <taxon>Pseudomonadota</taxon>
        <taxon>Alphaproteobacteria</taxon>
        <taxon>Rhodobacterales</taxon>
        <taxon>Roseobacteraceae</taxon>
    </lineage>
</organism>
<proteinExistence type="predicted"/>
<reference evidence="1 2" key="1">
    <citation type="submission" date="2018-03" db="EMBL/GenBank/DDBJ databases">
        <title>Genomic Encyclopedia of Archaeal and Bacterial Type Strains, Phase II (KMG-II): from individual species to whole genera.</title>
        <authorList>
            <person name="Goeker M."/>
        </authorList>
    </citation>
    <scope>NUCLEOTIDE SEQUENCE [LARGE SCALE GENOMIC DNA]</scope>
    <source>
        <strain evidence="1 2">DSM 100673</strain>
    </source>
</reference>
<sequence length="78" mass="8321">MTLNAREAVAVLGEDTSIGVVGVINIRQQAKRLSDFFEHCGVDCVWANTCADYNGAAFNAMVAIPLDLNTCGFDLNAV</sequence>
<name>A0A2P8FD13_9RHOB</name>
<keyword evidence="2" id="KW-1185">Reference proteome</keyword>
<gene>
    <name evidence="1" type="ORF">CLV88_10533</name>
</gene>
<evidence type="ECO:0000313" key="1">
    <source>
        <dbReference type="EMBL" id="PSL19611.1"/>
    </source>
</evidence>